<protein>
    <submittedName>
        <fullName evidence="1">Uncharacterized protein</fullName>
    </submittedName>
</protein>
<evidence type="ECO:0000313" key="1">
    <source>
        <dbReference type="EMBL" id="EBP3986213.1"/>
    </source>
</evidence>
<comment type="caution">
    <text evidence="1">The sequence shown here is derived from an EMBL/GenBank/DDBJ whole genome shotgun (WGS) entry which is preliminary data.</text>
</comment>
<dbReference type="EMBL" id="AAGLPU010000015">
    <property type="protein sequence ID" value="EBP3986213.1"/>
    <property type="molecule type" value="Genomic_DNA"/>
</dbReference>
<organism evidence="1">
    <name type="scientific">Salmonella enterica I</name>
    <dbReference type="NCBI Taxonomy" id="59201"/>
    <lineage>
        <taxon>Bacteria</taxon>
        <taxon>Pseudomonadati</taxon>
        <taxon>Pseudomonadota</taxon>
        <taxon>Gammaproteobacteria</taxon>
        <taxon>Enterobacterales</taxon>
        <taxon>Enterobacteriaceae</taxon>
        <taxon>Salmonella</taxon>
    </lineage>
</organism>
<gene>
    <name evidence="1" type="ORF">S308_12410</name>
</gene>
<name>A0A5U3EMJ8_SALET</name>
<reference evidence="1" key="1">
    <citation type="submission" date="2018-07" db="EMBL/GenBank/DDBJ databases">
        <authorList>
            <consortium name="GenomeTrakr network: Whole genome sequencing for foodborne pathogen traceback"/>
        </authorList>
    </citation>
    <scope>NUCLEOTIDE SEQUENCE</scope>
    <source>
        <strain evidence="1">CFSAN002857</strain>
    </source>
</reference>
<sequence>MTKAETERHLRGIYFEWIRENRDTTQKELSFHGYICRLPNFSTFRFGAARDYQQTAIWVREWNELMGIRN</sequence>
<dbReference type="AlphaFoldDB" id="A0A5U3EMJ8"/>
<accession>A0A5U3EMJ8</accession>
<proteinExistence type="predicted"/>